<dbReference type="Gene3D" id="2.60.40.1930">
    <property type="match status" value="1"/>
</dbReference>
<dbReference type="AlphaFoldDB" id="A0A1G2KUA8"/>
<evidence type="ECO:0000313" key="1">
    <source>
        <dbReference type="EMBL" id="OHA02011.1"/>
    </source>
</evidence>
<dbReference type="Gene3D" id="2.60.40.1080">
    <property type="match status" value="1"/>
</dbReference>
<evidence type="ECO:0000313" key="2">
    <source>
        <dbReference type="Proteomes" id="UP000178710"/>
    </source>
</evidence>
<accession>A0A1G2KUA8</accession>
<sequence length="891" mass="93874">MAFKLLPIPSNILTKGTVILYRFSATAEFQKDQSLSSLRFGITNHKVAGPELYQYSDSSFSFRENSFVVAPFGESGLLSPTNPPYLPGGSVKYFELRGVIGDVSPSDYIKITLLGLAPQVLSASGSGDVSGGGELYIEPGSASMAVGEEKDFQAFYQPPMPRCDIAGIACSQVMPARFPVVAEWTSSNSGVASIIGIAIADCFTAGCHSFTSATVKGISNGTADIKAAYKSPSVYGLATAKVTVGPVSSVPSITVLSPNGGEVWQIGSTQTIRWNSNNFTGGVVSLELVDHSYNSATEDHRTHYLFTNQASNIGSSQWTISNYPQNGSKQMLTPGNNFKIHITAYKTTNSGLLDYNNLVQGDESNAPFSIVAAGAAQKSVILWTDKKTYVVGDTVKFTAKALDADGTPFTPAEGADVRLYAISPSGKTTLEVLSYNYSSGYYELSQSIDASGEMGNWTTFATVIQTATSNIVATSEKTTFTISTSVSSSPSITVTAPLSKDQAYPGKTIAVRWYSGGISASEFVTLGLFDVNGSAVAQVAINTPNDGYESVYLPPSISPGSYSIEVNFTKVGFVSVAGRSESFTVTKPSITVLSPNGGETWNLGDTKSVTWSASNVTSSHQFFVEIDKGQVYAGGFILPHTDRSVSFYVDPRNTGWSAGGSDFKARVTVQEKATGMSLATDLSNAPFSIGTIVAPTPTAVSISRSSLSSDGFKYAGTVTADLLRFTVNSSGSIALGKLSVMLYNGVYLSNVRLVNAATGATIAPYSGSLSSVFHNYGSFDFGGLNHTGTADYIVRADILPTMFNASCSSCVQNVWIDLSALGASASGVSIAVTGLPVNGNTVYFKYSMADAGGTRPNLAVNRFGLASILFALDDRLTAIKGYLLSLSPFGR</sequence>
<gene>
    <name evidence="1" type="ORF">A3C12_00035</name>
</gene>
<dbReference type="Proteomes" id="UP000178710">
    <property type="component" value="Unassembled WGS sequence"/>
</dbReference>
<reference evidence="1 2" key="1">
    <citation type="journal article" date="2016" name="Nat. Commun.">
        <title>Thousands of microbial genomes shed light on interconnected biogeochemical processes in an aquifer system.</title>
        <authorList>
            <person name="Anantharaman K."/>
            <person name="Brown C.T."/>
            <person name="Hug L.A."/>
            <person name="Sharon I."/>
            <person name="Castelle C.J."/>
            <person name="Probst A.J."/>
            <person name="Thomas B.C."/>
            <person name="Singh A."/>
            <person name="Wilkins M.J."/>
            <person name="Karaoz U."/>
            <person name="Brodie E.L."/>
            <person name="Williams K.H."/>
            <person name="Hubbard S.S."/>
            <person name="Banfield J.F."/>
        </authorList>
    </citation>
    <scope>NUCLEOTIDE SEQUENCE [LARGE SCALE GENOMIC DNA]</scope>
</reference>
<proteinExistence type="predicted"/>
<evidence type="ECO:0008006" key="3">
    <source>
        <dbReference type="Google" id="ProtNLM"/>
    </source>
</evidence>
<comment type="caution">
    <text evidence="1">The sequence shown here is derived from an EMBL/GenBank/DDBJ whole genome shotgun (WGS) entry which is preliminary data.</text>
</comment>
<dbReference type="EMBL" id="MHQK01000013">
    <property type="protein sequence ID" value="OHA02011.1"/>
    <property type="molecule type" value="Genomic_DNA"/>
</dbReference>
<organism evidence="1 2">
    <name type="scientific">Candidatus Sungbacteria bacterium RIFCSPHIGHO2_02_FULL_49_20</name>
    <dbReference type="NCBI Taxonomy" id="1802272"/>
    <lineage>
        <taxon>Bacteria</taxon>
        <taxon>Candidatus Sungiibacteriota</taxon>
    </lineage>
</organism>
<protein>
    <recommendedName>
        <fullName evidence="3">Macroglobulin domain-containing protein</fullName>
    </recommendedName>
</protein>
<name>A0A1G2KUA8_9BACT</name>